<dbReference type="PIRSF" id="PIRSF002786">
    <property type="entry name" value="XcpX"/>
    <property type="match status" value="1"/>
</dbReference>
<keyword evidence="3 10" id="KW-0813">Transport</keyword>
<keyword evidence="9 10" id="KW-0472">Membrane</keyword>
<keyword evidence="7" id="KW-0653">Protein transport</keyword>
<protein>
    <recommendedName>
        <fullName evidence="10">Type II secretion system protein K</fullName>
    </recommendedName>
</protein>
<name>A0A450XVA6_9GAMM</name>
<reference evidence="13" key="1">
    <citation type="submission" date="2019-02" db="EMBL/GenBank/DDBJ databases">
        <authorList>
            <person name="Gruber-Vodicka R. H."/>
            <person name="Seah K. B. B."/>
        </authorList>
    </citation>
    <scope>NUCLEOTIDE SEQUENCE</scope>
    <source>
        <strain evidence="13">BECK_BZ197</strain>
    </source>
</reference>
<comment type="subcellular location">
    <subcellularLocation>
        <location evidence="1 10">Cell inner membrane</location>
    </subcellularLocation>
</comment>
<feature type="domain" description="T2SS protein K second SAM-like" evidence="11">
    <location>
        <begin position="230"/>
        <end position="280"/>
    </location>
</feature>
<dbReference type="GO" id="GO:0005886">
    <property type="term" value="C:plasma membrane"/>
    <property type="evidence" value="ECO:0007669"/>
    <property type="project" value="UniProtKB-SubCell"/>
</dbReference>
<evidence type="ECO:0000256" key="3">
    <source>
        <dbReference type="ARBA" id="ARBA00022448"/>
    </source>
</evidence>
<dbReference type="PANTHER" id="PTHR38831">
    <property type="entry name" value="TYPE II SECRETION SYSTEM PROTEIN K"/>
    <property type="match status" value="1"/>
</dbReference>
<dbReference type="InterPro" id="IPR049031">
    <property type="entry name" value="T2SSK_SAM-like_1st"/>
</dbReference>
<dbReference type="Pfam" id="PF03934">
    <property type="entry name" value="T2SSK"/>
    <property type="match status" value="1"/>
</dbReference>
<evidence type="ECO:0000256" key="4">
    <source>
        <dbReference type="ARBA" id="ARBA00022475"/>
    </source>
</evidence>
<dbReference type="AlphaFoldDB" id="A0A450XVA6"/>
<organism evidence="13">
    <name type="scientific">Candidatus Kentrum sp. MB</name>
    <dbReference type="NCBI Taxonomy" id="2138164"/>
    <lineage>
        <taxon>Bacteria</taxon>
        <taxon>Pseudomonadati</taxon>
        <taxon>Pseudomonadota</taxon>
        <taxon>Gammaproteobacteria</taxon>
        <taxon>Candidatus Kentrum</taxon>
    </lineage>
</organism>
<dbReference type="SUPFAM" id="SSF81585">
    <property type="entry name" value="PsbU/PolX domain-like"/>
    <property type="match status" value="1"/>
</dbReference>
<dbReference type="SUPFAM" id="SSF158544">
    <property type="entry name" value="GspK insert domain-like"/>
    <property type="match status" value="1"/>
</dbReference>
<evidence type="ECO:0000313" key="13">
    <source>
        <dbReference type="EMBL" id="VFK33203.1"/>
    </source>
</evidence>
<dbReference type="InterPro" id="IPR038072">
    <property type="entry name" value="GspK_central_sf"/>
</dbReference>
<dbReference type="Gene3D" id="3.30.1300.30">
    <property type="entry name" value="GSPII I/J protein-like"/>
    <property type="match status" value="1"/>
</dbReference>
<dbReference type="InterPro" id="IPR005628">
    <property type="entry name" value="GspK"/>
</dbReference>
<accession>A0A450XVA6</accession>
<evidence type="ECO:0000256" key="8">
    <source>
        <dbReference type="ARBA" id="ARBA00022989"/>
    </source>
</evidence>
<dbReference type="Pfam" id="PF21687">
    <property type="entry name" value="T2SSK_1st"/>
    <property type="match status" value="1"/>
</dbReference>
<gene>
    <name evidence="13" type="ORF">BECKMB1821G_GA0114241_11422</name>
</gene>
<sequence>MRRGPTTGIALISVILTVALIATISAGMIAKQHVEIRRTANLIHAYKAYEYALGVESWAIVLLLRDLANQKENGTEHKNKTEGNGIDHYGEDWARPLPPTEITGGMLTGRIEDLQARFNLNNLRNKVQDSGRGEMAWRNDVMRFQALLRRCKREPHLVWAVVDWIDGGNRDEPSPGGAEDYTYLGLELPYRAANRPMANPSELVLVQGFDDDAYRCLLPFIATLPEGTPINVNTASVPVLMTIAAGITETQGRQIVKWRQEEPYESVEAFFEHLETIGVPVPEPKDKFDKNSLAVASNYYLVVATTRIGNTRLDLFSRIKRQENGKPRVLSRSRGGW</sequence>
<evidence type="ECO:0000256" key="9">
    <source>
        <dbReference type="ARBA" id="ARBA00023136"/>
    </source>
</evidence>
<evidence type="ECO:0000259" key="11">
    <source>
        <dbReference type="Pfam" id="PF03934"/>
    </source>
</evidence>
<evidence type="ECO:0000256" key="10">
    <source>
        <dbReference type="PIRNR" id="PIRNR002786"/>
    </source>
</evidence>
<keyword evidence="8" id="KW-1133">Transmembrane helix</keyword>
<evidence type="ECO:0000259" key="12">
    <source>
        <dbReference type="Pfam" id="PF21687"/>
    </source>
</evidence>
<dbReference type="InterPro" id="IPR049179">
    <property type="entry name" value="T2SSK_SAM-like_2nd"/>
</dbReference>
<dbReference type="NCBIfam" id="NF037980">
    <property type="entry name" value="T2SS_GspK"/>
    <property type="match status" value="1"/>
</dbReference>
<evidence type="ECO:0000256" key="6">
    <source>
        <dbReference type="ARBA" id="ARBA00022692"/>
    </source>
</evidence>
<evidence type="ECO:0000256" key="1">
    <source>
        <dbReference type="ARBA" id="ARBA00004533"/>
    </source>
</evidence>
<keyword evidence="4 10" id="KW-1003">Cell membrane</keyword>
<evidence type="ECO:0000256" key="7">
    <source>
        <dbReference type="ARBA" id="ARBA00022927"/>
    </source>
</evidence>
<dbReference type="GO" id="GO:0009306">
    <property type="term" value="P:protein secretion"/>
    <property type="evidence" value="ECO:0007669"/>
    <property type="project" value="InterPro"/>
</dbReference>
<dbReference type="EMBL" id="CAADFO010000142">
    <property type="protein sequence ID" value="VFK33203.1"/>
    <property type="molecule type" value="Genomic_DNA"/>
</dbReference>
<dbReference type="Gene3D" id="1.10.40.60">
    <property type="entry name" value="EpsJ-like"/>
    <property type="match status" value="2"/>
</dbReference>
<evidence type="ECO:0000256" key="5">
    <source>
        <dbReference type="ARBA" id="ARBA00022519"/>
    </source>
</evidence>
<proteinExistence type="inferred from homology"/>
<comment type="similarity">
    <text evidence="2 10">Belongs to the GSP K family.</text>
</comment>
<keyword evidence="5 10" id="KW-0997">Cell inner membrane</keyword>
<dbReference type="PANTHER" id="PTHR38831:SF1">
    <property type="entry name" value="TYPE II SECRETION SYSTEM PROTEIN K-RELATED"/>
    <property type="match status" value="1"/>
</dbReference>
<dbReference type="SUPFAM" id="SSF54523">
    <property type="entry name" value="Pili subunits"/>
    <property type="match status" value="1"/>
</dbReference>
<feature type="domain" description="T2SS protein K first SAM-like" evidence="12">
    <location>
        <begin position="116"/>
        <end position="226"/>
    </location>
</feature>
<dbReference type="InterPro" id="IPR045584">
    <property type="entry name" value="Pilin-like"/>
</dbReference>
<keyword evidence="6" id="KW-0812">Transmembrane</keyword>
<evidence type="ECO:0000256" key="2">
    <source>
        <dbReference type="ARBA" id="ARBA00007246"/>
    </source>
</evidence>